<dbReference type="Proteomes" id="UP000277457">
    <property type="component" value="Unassembled WGS sequence"/>
</dbReference>
<keyword evidence="2 9" id="KW-0813">Transport</keyword>
<keyword evidence="6 9" id="KW-1133">Transmembrane helix</keyword>
<organism evidence="10 11">
    <name type="scientific">Aerophobetes bacterium</name>
    <dbReference type="NCBI Taxonomy" id="2030807"/>
    <lineage>
        <taxon>Bacteria</taxon>
        <taxon>Candidatus Aerophobota</taxon>
    </lineage>
</organism>
<dbReference type="InterPro" id="IPR001901">
    <property type="entry name" value="Translocase_SecE/Sec61-g"/>
</dbReference>
<evidence type="ECO:0000256" key="9">
    <source>
        <dbReference type="HAMAP-Rule" id="MF_00422"/>
    </source>
</evidence>
<evidence type="ECO:0000256" key="1">
    <source>
        <dbReference type="ARBA" id="ARBA00004370"/>
    </source>
</evidence>
<dbReference type="GO" id="GO:0006605">
    <property type="term" value="P:protein targeting"/>
    <property type="evidence" value="ECO:0007669"/>
    <property type="project" value="UniProtKB-UniRule"/>
</dbReference>
<keyword evidence="8 9" id="KW-0472">Membrane</keyword>
<dbReference type="NCBIfam" id="TIGR00964">
    <property type="entry name" value="secE_bact"/>
    <property type="match status" value="1"/>
</dbReference>
<dbReference type="PANTHER" id="PTHR33910:SF1">
    <property type="entry name" value="PROTEIN TRANSLOCASE SUBUNIT SECE"/>
    <property type="match status" value="1"/>
</dbReference>
<dbReference type="Pfam" id="PF00584">
    <property type="entry name" value="SecE"/>
    <property type="match status" value="1"/>
</dbReference>
<dbReference type="HAMAP" id="MF_00422">
    <property type="entry name" value="SecE"/>
    <property type="match status" value="1"/>
</dbReference>
<keyword evidence="5 9" id="KW-0653">Protein transport</keyword>
<protein>
    <recommendedName>
        <fullName evidence="9">Protein translocase subunit SecE</fullName>
    </recommendedName>
</protein>
<gene>
    <name evidence="9 10" type="primary">secE</name>
    <name evidence="10" type="ORF">DRZ78_03790</name>
</gene>
<dbReference type="Gene3D" id="1.20.5.1030">
    <property type="entry name" value="Preprotein translocase secy subunit"/>
    <property type="match status" value="1"/>
</dbReference>
<dbReference type="PANTHER" id="PTHR33910">
    <property type="entry name" value="PROTEIN TRANSLOCASE SUBUNIT SECE"/>
    <property type="match status" value="1"/>
</dbReference>
<dbReference type="PROSITE" id="PS01067">
    <property type="entry name" value="SECE_SEC61G"/>
    <property type="match status" value="1"/>
</dbReference>
<evidence type="ECO:0000256" key="3">
    <source>
        <dbReference type="ARBA" id="ARBA00022475"/>
    </source>
</evidence>
<evidence type="ECO:0000256" key="2">
    <source>
        <dbReference type="ARBA" id="ARBA00022448"/>
    </source>
</evidence>
<evidence type="ECO:0000313" key="10">
    <source>
        <dbReference type="EMBL" id="RLE06967.1"/>
    </source>
</evidence>
<evidence type="ECO:0000256" key="7">
    <source>
        <dbReference type="ARBA" id="ARBA00023010"/>
    </source>
</evidence>
<comment type="function">
    <text evidence="9">Essential subunit of the Sec protein translocation channel SecYEG. Clamps together the 2 halves of SecY. May contact the channel plug during translocation.</text>
</comment>
<dbReference type="GO" id="GO:0043952">
    <property type="term" value="P:protein transport by the Sec complex"/>
    <property type="evidence" value="ECO:0007669"/>
    <property type="project" value="UniProtKB-UniRule"/>
</dbReference>
<dbReference type="InterPro" id="IPR005807">
    <property type="entry name" value="SecE_bac"/>
</dbReference>
<accession>A0A662D2R1</accession>
<feature type="transmembrane region" description="Helical" evidence="9">
    <location>
        <begin position="32"/>
        <end position="56"/>
    </location>
</feature>
<evidence type="ECO:0000256" key="4">
    <source>
        <dbReference type="ARBA" id="ARBA00022692"/>
    </source>
</evidence>
<dbReference type="GO" id="GO:0009306">
    <property type="term" value="P:protein secretion"/>
    <property type="evidence" value="ECO:0007669"/>
    <property type="project" value="UniProtKB-UniRule"/>
</dbReference>
<keyword evidence="3 9" id="KW-1003">Cell membrane</keyword>
<reference evidence="10 11" key="1">
    <citation type="submission" date="2018-06" db="EMBL/GenBank/DDBJ databases">
        <title>Extensive metabolic versatility and redundancy in microbially diverse, dynamic hydrothermal sediments.</title>
        <authorList>
            <person name="Dombrowski N."/>
            <person name="Teske A."/>
            <person name="Baker B.J."/>
        </authorList>
    </citation>
    <scope>NUCLEOTIDE SEQUENCE [LARGE SCALE GENOMIC DNA]</scope>
    <source>
        <strain evidence="10">B7_G13</strain>
    </source>
</reference>
<comment type="caution">
    <text evidence="10">The sequence shown here is derived from an EMBL/GenBank/DDBJ whole genome shotgun (WGS) entry which is preliminary data.</text>
</comment>
<comment type="subcellular location">
    <subcellularLocation>
        <location evidence="9">Cell membrane</location>
        <topology evidence="9">Single-pass membrane protein</topology>
    </subcellularLocation>
    <subcellularLocation>
        <location evidence="1">Membrane</location>
    </subcellularLocation>
</comment>
<name>A0A662D2R1_UNCAE</name>
<keyword evidence="4 9" id="KW-0812">Transmembrane</keyword>
<evidence type="ECO:0000313" key="11">
    <source>
        <dbReference type="Proteomes" id="UP000277457"/>
    </source>
</evidence>
<dbReference type="AlphaFoldDB" id="A0A662D2R1"/>
<evidence type="ECO:0000256" key="5">
    <source>
        <dbReference type="ARBA" id="ARBA00022927"/>
    </source>
</evidence>
<dbReference type="GO" id="GO:0065002">
    <property type="term" value="P:intracellular protein transmembrane transport"/>
    <property type="evidence" value="ECO:0007669"/>
    <property type="project" value="UniProtKB-UniRule"/>
</dbReference>
<proteinExistence type="inferred from homology"/>
<comment type="subunit">
    <text evidence="9">Component of the Sec protein translocase complex. Heterotrimer consisting of SecY, SecE and SecG subunits. The heterotrimers can form oligomers, although 1 heterotrimer is thought to be able to translocate proteins. Interacts with the ribosome. Interacts with SecDF, and other proteins may be involved. Interacts with SecA.</text>
</comment>
<evidence type="ECO:0000256" key="6">
    <source>
        <dbReference type="ARBA" id="ARBA00022989"/>
    </source>
</evidence>
<sequence length="61" mass="6704">MANKVSSFLRAVKGEMKKVSWPSRPEIVRSTVVVIVTILLFALIIGGMDIAFLQILKAIFG</sequence>
<dbReference type="GO" id="GO:0005886">
    <property type="term" value="C:plasma membrane"/>
    <property type="evidence" value="ECO:0007669"/>
    <property type="project" value="UniProtKB-SubCell"/>
</dbReference>
<comment type="similarity">
    <text evidence="9">Belongs to the SecE/SEC61-gamma family.</text>
</comment>
<dbReference type="EMBL" id="QMPY01000132">
    <property type="protein sequence ID" value="RLE06967.1"/>
    <property type="molecule type" value="Genomic_DNA"/>
</dbReference>
<dbReference type="InterPro" id="IPR038379">
    <property type="entry name" value="SecE_sf"/>
</dbReference>
<evidence type="ECO:0000256" key="8">
    <source>
        <dbReference type="ARBA" id="ARBA00023136"/>
    </source>
</evidence>
<dbReference type="GO" id="GO:0008320">
    <property type="term" value="F:protein transmembrane transporter activity"/>
    <property type="evidence" value="ECO:0007669"/>
    <property type="project" value="UniProtKB-UniRule"/>
</dbReference>
<keyword evidence="7 9" id="KW-0811">Translocation</keyword>